<accession>A0A9Q1CEB9</accession>
<sequence length="279" mass="32334">MFRNSLKHKTQPLPVEKRGAAKAIADILVERKLSGRKVFRDMATRVVALSPDSFKNELGNGVHSFSRMIENAYFIHPSTRLNTKDSFRDKLKSGETGKRKSLPTKETYGCVQWQPDALSDGETEESQKEKQNTLKAEFSKLVQDHKKVETLMKETYVSQRFVINQKPVKPLLEIREDWPYLFLPSYFESHFNQLTGTTNEKFQSNLMSKGQTLYKFFSGTKQKSVIQTYKQQIEEAEKIVGNEQCRVIGAIFILCEYFGEDKDMLLKEVEVCFQHMMFD</sequence>
<dbReference type="Proteomes" id="UP001152320">
    <property type="component" value="Chromosome 4"/>
</dbReference>
<keyword evidence="2" id="KW-1185">Reference proteome</keyword>
<reference evidence="1" key="1">
    <citation type="submission" date="2021-10" db="EMBL/GenBank/DDBJ databases">
        <title>Tropical sea cucumber genome reveals ecological adaptation and Cuvierian tubules defense mechanism.</title>
        <authorList>
            <person name="Chen T."/>
        </authorList>
    </citation>
    <scope>NUCLEOTIDE SEQUENCE</scope>
    <source>
        <strain evidence="1">Nanhai2018</strain>
        <tissue evidence="1">Muscle</tissue>
    </source>
</reference>
<dbReference type="PANTHER" id="PTHR31025:SF22">
    <property type="entry name" value="IP13529P"/>
    <property type="match status" value="1"/>
</dbReference>
<protein>
    <submittedName>
        <fullName evidence="1">Uncharacterized protein</fullName>
    </submittedName>
</protein>
<evidence type="ECO:0000313" key="1">
    <source>
        <dbReference type="EMBL" id="KAJ8043115.1"/>
    </source>
</evidence>
<name>A0A9Q1CEB9_HOLLE</name>
<gene>
    <name evidence="1" type="ORF">HOLleu_10076</name>
</gene>
<dbReference type="OrthoDB" id="8196415at2759"/>
<evidence type="ECO:0000313" key="2">
    <source>
        <dbReference type="Proteomes" id="UP001152320"/>
    </source>
</evidence>
<proteinExistence type="predicted"/>
<dbReference type="AlphaFoldDB" id="A0A9Q1CEB9"/>
<dbReference type="PANTHER" id="PTHR31025">
    <property type="entry name" value="SI:CH211-196P9.1-RELATED"/>
    <property type="match status" value="1"/>
</dbReference>
<comment type="caution">
    <text evidence="1">The sequence shown here is derived from an EMBL/GenBank/DDBJ whole genome shotgun (WGS) entry which is preliminary data.</text>
</comment>
<organism evidence="1 2">
    <name type="scientific">Holothuria leucospilota</name>
    <name type="common">Black long sea cucumber</name>
    <name type="synonym">Mertensiothuria leucospilota</name>
    <dbReference type="NCBI Taxonomy" id="206669"/>
    <lineage>
        <taxon>Eukaryota</taxon>
        <taxon>Metazoa</taxon>
        <taxon>Echinodermata</taxon>
        <taxon>Eleutherozoa</taxon>
        <taxon>Echinozoa</taxon>
        <taxon>Holothuroidea</taxon>
        <taxon>Aspidochirotacea</taxon>
        <taxon>Aspidochirotida</taxon>
        <taxon>Holothuriidae</taxon>
        <taxon>Holothuria</taxon>
    </lineage>
</organism>
<dbReference type="EMBL" id="JAIZAY010000004">
    <property type="protein sequence ID" value="KAJ8043115.1"/>
    <property type="molecule type" value="Genomic_DNA"/>
</dbReference>